<comment type="caution">
    <text evidence="1">The sequence shown here is derived from an EMBL/GenBank/DDBJ whole genome shotgun (WGS) entry which is preliminary data.</text>
</comment>
<dbReference type="AlphaFoldDB" id="A0A8X6UJI8"/>
<evidence type="ECO:0000313" key="1">
    <source>
        <dbReference type="EMBL" id="GFU27449.1"/>
    </source>
</evidence>
<dbReference type="Proteomes" id="UP000887013">
    <property type="component" value="Unassembled WGS sequence"/>
</dbReference>
<name>A0A8X6UJI8_NEPPI</name>
<proteinExistence type="predicted"/>
<gene>
    <name evidence="1" type="primary">NCL1_27484</name>
    <name evidence="1" type="ORF">NPIL_531811</name>
</gene>
<sequence>MDRAAIREFASNISPLLTLSKIHNSRKEMIYITKMRNALQLNIWSQDHFENLGHYFNHKFLLAEELLEVFYVCLCHAFRVVANNQILVLTLDNLKECGSILKDHRGFHAIHSSLNTNIKSLFLVRDLLAYEHLPNWNPSLTRELEINPEIPLSSIVKSPQVFQHLRCESTWRRVYESNNSYFFSKHSDIDIYVKESTEKNRPVNVLKQIMRRETGYSMNEFSVLETIASPYYYELPHQDESEYSDFERYMHWSCRRNYSDFMSCYVRLEMIIVVKNVA</sequence>
<protein>
    <submittedName>
        <fullName evidence="1">Uncharacterized protein</fullName>
    </submittedName>
</protein>
<organism evidence="1 2">
    <name type="scientific">Nephila pilipes</name>
    <name type="common">Giant wood spider</name>
    <name type="synonym">Nephila maculata</name>
    <dbReference type="NCBI Taxonomy" id="299642"/>
    <lineage>
        <taxon>Eukaryota</taxon>
        <taxon>Metazoa</taxon>
        <taxon>Ecdysozoa</taxon>
        <taxon>Arthropoda</taxon>
        <taxon>Chelicerata</taxon>
        <taxon>Arachnida</taxon>
        <taxon>Araneae</taxon>
        <taxon>Araneomorphae</taxon>
        <taxon>Entelegynae</taxon>
        <taxon>Araneoidea</taxon>
        <taxon>Nephilidae</taxon>
        <taxon>Nephila</taxon>
    </lineage>
</organism>
<accession>A0A8X6UJI8</accession>
<keyword evidence="2" id="KW-1185">Reference proteome</keyword>
<evidence type="ECO:0000313" key="2">
    <source>
        <dbReference type="Proteomes" id="UP000887013"/>
    </source>
</evidence>
<reference evidence="1" key="1">
    <citation type="submission" date="2020-08" db="EMBL/GenBank/DDBJ databases">
        <title>Multicomponent nature underlies the extraordinary mechanical properties of spider dragline silk.</title>
        <authorList>
            <person name="Kono N."/>
            <person name="Nakamura H."/>
            <person name="Mori M."/>
            <person name="Yoshida Y."/>
            <person name="Ohtoshi R."/>
            <person name="Malay A.D."/>
            <person name="Moran D.A.P."/>
            <person name="Tomita M."/>
            <person name="Numata K."/>
            <person name="Arakawa K."/>
        </authorList>
    </citation>
    <scope>NUCLEOTIDE SEQUENCE</scope>
</reference>
<dbReference type="EMBL" id="BMAW01032843">
    <property type="protein sequence ID" value="GFU27449.1"/>
    <property type="molecule type" value="Genomic_DNA"/>
</dbReference>